<dbReference type="Pfam" id="PF00892">
    <property type="entry name" value="EamA"/>
    <property type="match status" value="1"/>
</dbReference>
<evidence type="ECO:0000256" key="1">
    <source>
        <dbReference type="SAM" id="Phobius"/>
    </source>
</evidence>
<evidence type="ECO:0000259" key="2">
    <source>
        <dbReference type="Pfam" id="PF00892"/>
    </source>
</evidence>
<evidence type="ECO:0000313" key="3">
    <source>
        <dbReference type="EMBL" id="CAG7825877.1"/>
    </source>
</evidence>
<name>A0A8J2L5D2_9HEXA</name>
<dbReference type="GO" id="GO:0016020">
    <property type="term" value="C:membrane"/>
    <property type="evidence" value="ECO:0007669"/>
    <property type="project" value="InterPro"/>
</dbReference>
<dbReference type="AlphaFoldDB" id="A0A8J2L5D2"/>
<dbReference type="OrthoDB" id="306876at2759"/>
<keyword evidence="1" id="KW-1133">Transmembrane helix</keyword>
<keyword evidence="4" id="KW-1185">Reference proteome</keyword>
<dbReference type="Proteomes" id="UP000708208">
    <property type="component" value="Unassembled WGS sequence"/>
</dbReference>
<accession>A0A8J2L5D2</accession>
<gene>
    <name evidence="3" type="ORF">AFUS01_LOCUS35960</name>
</gene>
<dbReference type="InterPro" id="IPR000620">
    <property type="entry name" value="EamA_dom"/>
</dbReference>
<protein>
    <recommendedName>
        <fullName evidence="2">EamA domain-containing protein</fullName>
    </recommendedName>
</protein>
<comment type="caution">
    <text evidence="3">The sequence shown here is derived from an EMBL/GenBank/DDBJ whole genome shotgun (WGS) entry which is preliminary data.</text>
</comment>
<organism evidence="3 4">
    <name type="scientific">Allacma fusca</name>
    <dbReference type="NCBI Taxonomy" id="39272"/>
    <lineage>
        <taxon>Eukaryota</taxon>
        <taxon>Metazoa</taxon>
        <taxon>Ecdysozoa</taxon>
        <taxon>Arthropoda</taxon>
        <taxon>Hexapoda</taxon>
        <taxon>Collembola</taxon>
        <taxon>Symphypleona</taxon>
        <taxon>Sminthuridae</taxon>
        <taxon>Allacma</taxon>
    </lineage>
</organism>
<proteinExistence type="predicted"/>
<dbReference type="EMBL" id="CAJVCH010537764">
    <property type="protein sequence ID" value="CAG7825877.1"/>
    <property type="molecule type" value="Genomic_DNA"/>
</dbReference>
<evidence type="ECO:0000313" key="4">
    <source>
        <dbReference type="Proteomes" id="UP000708208"/>
    </source>
</evidence>
<keyword evidence="1" id="KW-0812">Transmembrane</keyword>
<keyword evidence="1" id="KW-0472">Membrane</keyword>
<feature type="transmembrane region" description="Helical" evidence="1">
    <location>
        <begin position="6"/>
        <end position="27"/>
    </location>
</feature>
<feature type="transmembrane region" description="Helical" evidence="1">
    <location>
        <begin position="34"/>
        <end position="52"/>
    </location>
</feature>
<feature type="domain" description="EamA" evidence="2">
    <location>
        <begin position="3"/>
        <end position="75"/>
    </location>
</feature>
<feature type="non-terminal residue" evidence="3">
    <location>
        <position position="1"/>
    </location>
</feature>
<reference evidence="3" key="1">
    <citation type="submission" date="2021-06" db="EMBL/GenBank/DDBJ databases">
        <authorList>
            <person name="Hodson N. C."/>
            <person name="Mongue J. A."/>
            <person name="Jaron S. K."/>
        </authorList>
    </citation>
    <scope>NUCLEOTIDE SEQUENCE</scope>
</reference>
<feature type="transmembrane region" description="Helical" evidence="1">
    <location>
        <begin position="58"/>
        <end position="76"/>
    </location>
</feature>
<sequence length="98" mass="11047">EAHLLIAILLAIFVFVTQTSTIVALKYEQAGPVSLVKTSSVVFAFIWQYLFLEIIPDVYSIIGAIIIIVAVIITTLRKWVSTLPENDSNRKFYSFLLK</sequence>